<keyword evidence="2" id="KW-1133">Transmembrane helix</keyword>
<feature type="compositionally biased region" description="Acidic residues" evidence="1">
    <location>
        <begin position="190"/>
        <end position="203"/>
    </location>
</feature>
<feature type="compositionally biased region" description="Basic residues" evidence="1">
    <location>
        <begin position="226"/>
        <end position="235"/>
    </location>
</feature>
<organism evidence="3 4">
    <name type="scientific">Anisakis simplex</name>
    <name type="common">Herring worm</name>
    <dbReference type="NCBI Taxonomy" id="6269"/>
    <lineage>
        <taxon>Eukaryota</taxon>
        <taxon>Metazoa</taxon>
        <taxon>Ecdysozoa</taxon>
        <taxon>Nematoda</taxon>
        <taxon>Chromadorea</taxon>
        <taxon>Rhabditida</taxon>
        <taxon>Spirurina</taxon>
        <taxon>Ascaridomorpha</taxon>
        <taxon>Ascaridoidea</taxon>
        <taxon>Anisakidae</taxon>
        <taxon>Anisakis</taxon>
        <taxon>Anisakis simplex complex</taxon>
    </lineage>
</organism>
<evidence type="ECO:0000313" key="4">
    <source>
        <dbReference type="Proteomes" id="UP000267096"/>
    </source>
</evidence>
<keyword evidence="2" id="KW-0472">Membrane</keyword>
<protein>
    <submittedName>
        <fullName evidence="3">Uncharacterized protein</fullName>
    </submittedName>
</protein>
<feature type="transmembrane region" description="Helical" evidence="2">
    <location>
        <begin position="282"/>
        <end position="300"/>
    </location>
</feature>
<keyword evidence="2" id="KW-0812">Transmembrane</keyword>
<accession>A0A3P6SDX4</accession>
<sequence>MVSFSGKSGCKRQRSGSVRCWCYGQSNCNNPENSRKLYKAFAKGDPDELERVIEEIETSDVSDYNYNEPLLKINEPIDMDDDSSEVVAESKERSHSRTHDRHRSSAEVKKSAGNEERPSEHQVKISPTKLFEHPKKVEEHHHHHRDSKEAHNSDRHDTVKSLKPVTHRPIETEQKPEPRARLGFMYERPDDSDSDALSEDQADSSESLYTESVAVIRTLPTDKTSKASKKTKSTRTQHTEQEEAMEKEEERKPFEAVELPSERQKDYLENDHRMRSSAANSLLGTNIFASFLVISLCWFFA</sequence>
<dbReference type="AlphaFoldDB" id="A0A3P6SDX4"/>
<keyword evidence="4" id="KW-1185">Reference proteome</keyword>
<feature type="region of interest" description="Disordered" evidence="1">
    <location>
        <begin position="73"/>
        <end position="266"/>
    </location>
</feature>
<feature type="compositionally biased region" description="Basic and acidic residues" evidence="1">
    <location>
        <begin position="248"/>
        <end position="266"/>
    </location>
</feature>
<evidence type="ECO:0000256" key="2">
    <source>
        <dbReference type="SAM" id="Phobius"/>
    </source>
</evidence>
<dbReference type="Proteomes" id="UP000267096">
    <property type="component" value="Unassembled WGS sequence"/>
</dbReference>
<name>A0A3P6SDX4_ANISI</name>
<proteinExistence type="predicted"/>
<dbReference type="EMBL" id="UYRR01036005">
    <property type="protein sequence ID" value="VDK66010.1"/>
    <property type="molecule type" value="Genomic_DNA"/>
</dbReference>
<evidence type="ECO:0000313" key="3">
    <source>
        <dbReference type="EMBL" id="VDK66010.1"/>
    </source>
</evidence>
<feature type="compositionally biased region" description="Basic and acidic residues" evidence="1">
    <location>
        <begin position="168"/>
        <end position="180"/>
    </location>
</feature>
<feature type="compositionally biased region" description="Basic and acidic residues" evidence="1">
    <location>
        <begin position="88"/>
        <end position="123"/>
    </location>
</feature>
<evidence type="ECO:0000256" key="1">
    <source>
        <dbReference type="SAM" id="MobiDB-lite"/>
    </source>
</evidence>
<gene>
    <name evidence="3" type="ORF">ASIM_LOCUS18732</name>
</gene>
<feature type="compositionally biased region" description="Basic and acidic residues" evidence="1">
    <location>
        <begin position="130"/>
        <end position="160"/>
    </location>
</feature>
<reference evidence="3 4" key="1">
    <citation type="submission" date="2018-11" db="EMBL/GenBank/DDBJ databases">
        <authorList>
            <consortium name="Pathogen Informatics"/>
        </authorList>
    </citation>
    <scope>NUCLEOTIDE SEQUENCE [LARGE SCALE GENOMIC DNA]</scope>
</reference>